<evidence type="ECO:0000256" key="2">
    <source>
        <dbReference type="ARBA" id="ARBA00023002"/>
    </source>
</evidence>
<organism evidence="6 7">
    <name type="scientific">Enterococcus hirae</name>
    <dbReference type="NCBI Taxonomy" id="1354"/>
    <lineage>
        <taxon>Bacteria</taxon>
        <taxon>Bacillati</taxon>
        <taxon>Bacillota</taxon>
        <taxon>Bacilli</taxon>
        <taxon>Lactobacillales</taxon>
        <taxon>Enterococcaceae</taxon>
        <taxon>Enterococcus</taxon>
    </lineage>
</organism>
<sequence length="270" mass="31621">MVEQELAELYNLILNPNTREWERTLLIQAKNQVGERKQRKEILEMIEVSLRPLALRGNLTPDVMDFYLKITHDPMGQVSYDFAKHQIIDESYQEKAVFAGGCFWCLVEPFETRQGIISVLSGYTGGEVEHPNYDQVSSGTTGHVEAVEIIFDRRMINYEELLAIFWQVTDPTDAFGQFQDRGNQYRSIIFVENEEQKILAEKSKQQVIASHQFAEPIVTQIKPATTFWPAENYHQQFYKKQQKRYKKIKKSHQQFLFFKRAKKKWSGGDE</sequence>
<gene>
    <name evidence="6" type="primary">msrA_2</name>
    <name evidence="5" type="synonym">msrA</name>
    <name evidence="6" type="ORF">NCTC12204_02475</name>
</gene>
<dbReference type="AlphaFoldDB" id="A0A449E685"/>
<evidence type="ECO:0000256" key="3">
    <source>
        <dbReference type="ARBA" id="ARBA00047806"/>
    </source>
</evidence>
<comment type="catalytic activity">
    <reaction evidence="4 5">
        <text>[thioredoxin]-disulfide + L-methionine + H2O = L-methionine (S)-S-oxide + [thioredoxin]-dithiol</text>
        <dbReference type="Rhea" id="RHEA:19993"/>
        <dbReference type="Rhea" id="RHEA-COMP:10698"/>
        <dbReference type="Rhea" id="RHEA-COMP:10700"/>
        <dbReference type="ChEBI" id="CHEBI:15377"/>
        <dbReference type="ChEBI" id="CHEBI:29950"/>
        <dbReference type="ChEBI" id="CHEBI:50058"/>
        <dbReference type="ChEBI" id="CHEBI:57844"/>
        <dbReference type="ChEBI" id="CHEBI:58772"/>
        <dbReference type="EC" id="1.8.4.11"/>
    </reaction>
</comment>
<proteinExistence type="inferred from homology"/>
<dbReference type="GO" id="GO:0008113">
    <property type="term" value="F:peptide-methionine (S)-S-oxide reductase activity"/>
    <property type="evidence" value="ECO:0007669"/>
    <property type="project" value="UniProtKB-UniRule"/>
</dbReference>
<dbReference type="InterPro" id="IPR036509">
    <property type="entry name" value="Met_Sox_Rdtase_MsrA_sf"/>
</dbReference>
<comment type="function">
    <text evidence="5">Has an important function as a repair enzyme for proteins that have been inactivated by oxidation. Catalyzes the reversible oxidation-reduction of methionine sulfoxide in proteins to methionine.</text>
</comment>
<dbReference type="EMBL" id="CABEEP010000001">
    <property type="protein sequence ID" value="VTQ69567.1"/>
    <property type="molecule type" value="Genomic_DNA"/>
</dbReference>
<dbReference type="PANTHER" id="PTHR43774">
    <property type="entry name" value="PEPTIDE METHIONINE SULFOXIDE REDUCTASE"/>
    <property type="match status" value="1"/>
</dbReference>
<evidence type="ECO:0000256" key="1">
    <source>
        <dbReference type="ARBA" id="ARBA00005591"/>
    </source>
</evidence>
<dbReference type="PANTHER" id="PTHR43774:SF1">
    <property type="entry name" value="PEPTIDE METHIONINE SULFOXIDE REDUCTASE MSRA 2"/>
    <property type="match status" value="1"/>
</dbReference>
<comment type="caution">
    <text evidence="6">The sequence shown here is derived from an EMBL/GenBank/DDBJ whole genome shotgun (WGS) entry which is preliminary data.</text>
</comment>
<dbReference type="Gene3D" id="3.30.1060.10">
    <property type="entry name" value="Peptide methionine sulphoxide reductase MsrA"/>
    <property type="match status" value="1"/>
</dbReference>
<dbReference type="GO" id="GO:0030153">
    <property type="term" value="P:bacteriocin immunity"/>
    <property type="evidence" value="ECO:0007669"/>
    <property type="project" value="InterPro"/>
</dbReference>
<protein>
    <recommendedName>
        <fullName evidence="5">Peptide methionine sulfoxide reductase MsrA</fullName>
        <shortName evidence="5">Protein-methionine-S-oxide reductase</shortName>
        <ecNumber evidence="5">1.8.4.11</ecNumber>
    </recommendedName>
    <alternativeName>
        <fullName evidence="5">Peptide-methionine (S)-S-oxide reductase</fullName>
        <shortName evidence="5">Peptide Met(O) reductase</shortName>
    </alternativeName>
</protein>
<accession>A0A449E685</accession>
<name>A0A449E685_ENTHR</name>
<dbReference type="CDD" id="cd21059">
    <property type="entry name" value="LciA-like"/>
    <property type="match status" value="1"/>
</dbReference>
<dbReference type="Pfam" id="PF01625">
    <property type="entry name" value="PMSR"/>
    <property type="match status" value="1"/>
</dbReference>
<dbReference type="RefSeq" id="WP_010736998.1">
    <property type="nucleotide sequence ID" value="NZ_CAACXU010000005.1"/>
</dbReference>
<dbReference type="SUPFAM" id="SSF55068">
    <property type="entry name" value="Peptide methionine sulfoxide reductase"/>
    <property type="match status" value="1"/>
</dbReference>
<dbReference type="NCBIfam" id="TIGR00401">
    <property type="entry name" value="msrA"/>
    <property type="match status" value="1"/>
</dbReference>
<dbReference type="Proteomes" id="UP000352698">
    <property type="component" value="Unassembled WGS sequence"/>
</dbReference>
<dbReference type="InterPro" id="IPR002569">
    <property type="entry name" value="Met_Sox_Rdtase_MsrA_dom"/>
</dbReference>
<reference evidence="6 7" key="1">
    <citation type="submission" date="2019-05" db="EMBL/GenBank/DDBJ databases">
        <authorList>
            <consortium name="Pathogen Informatics"/>
        </authorList>
    </citation>
    <scope>NUCLEOTIDE SEQUENCE [LARGE SCALE GENOMIC DNA]</scope>
    <source>
        <strain evidence="6 7">NCTC12204</strain>
    </source>
</reference>
<feature type="active site" evidence="5">
    <location>
        <position position="102"/>
    </location>
</feature>
<evidence type="ECO:0000313" key="6">
    <source>
        <dbReference type="EMBL" id="VTQ69567.1"/>
    </source>
</evidence>
<evidence type="ECO:0000256" key="5">
    <source>
        <dbReference type="HAMAP-Rule" id="MF_01401"/>
    </source>
</evidence>
<comment type="catalytic activity">
    <reaction evidence="3 5">
        <text>L-methionyl-[protein] + [thioredoxin]-disulfide + H2O = L-methionyl-(S)-S-oxide-[protein] + [thioredoxin]-dithiol</text>
        <dbReference type="Rhea" id="RHEA:14217"/>
        <dbReference type="Rhea" id="RHEA-COMP:10698"/>
        <dbReference type="Rhea" id="RHEA-COMP:10700"/>
        <dbReference type="Rhea" id="RHEA-COMP:12313"/>
        <dbReference type="Rhea" id="RHEA-COMP:12315"/>
        <dbReference type="ChEBI" id="CHEBI:15377"/>
        <dbReference type="ChEBI" id="CHEBI:16044"/>
        <dbReference type="ChEBI" id="CHEBI:29950"/>
        <dbReference type="ChEBI" id="CHEBI:44120"/>
        <dbReference type="ChEBI" id="CHEBI:50058"/>
        <dbReference type="EC" id="1.8.4.11"/>
    </reaction>
</comment>
<dbReference type="Pfam" id="PF08951">
    <property type="entry name" value="EntA_Immun"/>
    <property type="match status" value="1"/>
</dbReference>
<evidence type="ECO:0000256" key="4">
    <source>
        <dbReference type="ARBA" id="ARBA00048782"/>
    </source>
</evidence>
<comment type="similarity">
    <text evidence="1 5">Belongs to the MsrA Met sulfoxide reductase family.</text>
</comment>
<dbReference type="InterPro" id="IPR015046">
    <property type="entry name" value="LciA_Immunity-like"/>
</dbReference>
<keyword evidence="2 5" id="KW-0560">Oxidoreductase</keyword>
<dbReference type="EC" id="1.8.4.11" evidence="5"/>
<dbReference type="HAMAP" id="MF_01401">
    <property type="entry name" value="MsrA"/>
    <property type="match status" value="1"/>
</dbReference>
<evidence type="ECO:0000313" key="7">
    <source>
        <dbReference type="Proteomes" id="UP000352698"/>
    </source>
</evidence>